<sequence>MLQLSSAQAAVQVARLRDVRGDLAHAYGVALTRWMLDRTLMALGLPLVTQGYRPAAEQAALYAQGRQPLAMLNRLRKLAGLPVFPAGSAEAGRKVTWVTVSRHMELPSGALDVGMLQADGSVSWPVDALQKFSRLILAADWRIRWGGDWDGDGRSDDEKSLDMPHFEVPR</sequence>
<protein>
    <recommendedName>
        <fullName evidence="3">Peptidoglycan L-alanyl-D-glutamate endopeptidase CwlK</fullName>
    </recommendedName>
</protein>
<dbReference type="EMBL" id="BAABDI010000030">
    <property type="protein sequence ID" value="GAA3987048.1"/>
    <property type="molecule type" value="Genomic_DNA"/>
</dbReference>
<dbReference type="RefSeq" id="WP_345126358.1">
    <property type="nucleotide sequence ID" value="NZ_BAABDI010000030.1"/>
</dbReference>
<evidence type="ECO:0000313" key="1">
    <source>
        <dbReference type="EMBL" id="GAA3987048.1"/>
    </source>
</evidence>
<reference evidence="2" key="1">
    <citation type="journal article" date="2019" name="Int. J. Syst. Evol. Microbiol.">
        <title>The Global Catalogue of Microorganisms (GCM) 10K type strain sequencing project: providing services to taxonomists for standard genome sequencing and annotation.</title>
        <authorList>
            <consortium name="The Broad Institute Genomics Platform"/>
            <consortium name="The Broad Institute Genome Sequencing Center for Infectious Disease"/>
            <person name="Wu L."/>
            <person name="Ma J."/>
        </authorList>
    </citation>
    <scope>NUCLEOTIDE SEQUENCE [LARGE SCALE GENOMIC DNA]</scope>
    <source>
        <strain evidence="2">JCM 17217</strain>
    </source>
</reference>
<dbReference type="Gene3D" id="3.30.1380.10">
    <property type="match status" value="1"/>
</dbReference>
<organism evidence="1 2">
    <name type="scientific">Hymenobacter antarcticus</name>
    <dbReference type="NCBI Taxonomy" id="486270"/>
    <lineage>
        <taxon>Bacteria</taxon>
        <taxon>Pseudomonadati</taxon>
        <taxon>Bacteroidota</taxon>
        <taxon>Cytophagia</taxon>
        <taxon>Cytophagales</taxon>
        <taxon>Hymenobacteraceae</taxon>
        <taxon>Hymenobacter</taxon>
    </lineage>
</organism>
<comment type="caution">
    <text evidence="1">The sequence shown here is derived from an EMBL/GenBank/DDBJ whole genome shotgun (WGS) entry which is preliminary data.</text>
</comment>
<dbReference type="Proteomes" id="UP001501556">
    <property type="component" value="Unassembled WGS sequence"/>
</dbReference>
<name>A0ABP7QSP3_9BACT</name>
<keyword evidence="2" id="KW-1185">Reference proteome</keyword>
<evidence type="ECO:0008006" key="3">
    <source>
        <dbReference type="Google" id="ProtNLM"/>
    </source>
</evidence>
<gene>
    <name evidence="1" type="ORF">GCM10022407_34750</name>
</gene>
<accession>A0ABP7QSP3</accession>
<dbReference type="SUPFAM" id="SSF55166">
    <property type="entry name" value="Hedgehog/DD-peptidase"/>
    <property type="match status" value="1"/>
</dbReference>
<dbReference type="InterPro" id="IPR009045">
    <property type="entry name" value="Zn_M74/Hedgehog-like"/>
</dbReference>
<evidence type="ECO:0000313" key="2">
    <source>
        <dbReference type="Proteomes" id="UP001501556"/>
    </source>
</evidence>
<proteinExistence type="predicted"/>